<dbReference type="Proteomes" id="UP000324233">
    <property type="component" value="Chromosome"/>
</dbReference>
<proteinExistence type="predicted"/>
<accession>A0A5B9WA89</accession>
<dbReference type="OrthoDB" id="32865at2"/>
<dbReference type="KEGG" id="agv:OJF2_61390"/>
<name>A0A5B9WA89_9BACT</name>
<protein>
    <submittedName>
        <fullName evidence="1">Glutaredoxin</fullName>
    </submittedName>
</protein>
<dbReference type="InterPro" id="IPR036249">
    <property type="entry name" value="Thioredoxin-like_sf"/>
</dbReference>
<dbReference type="RefSeq" id="WP_148597092.1">
    <property type="nucleotide sequence ID" value="NZ_CP042997.1"/>
</dbReference>
<evidence type="ECO:0000313" key="1">
    <source>
        <dbReference type="EMBL" id="QEH37548.1"/>
    </source>
</evidence>
<dbReference type="Pfam" id="PF05768">
    <property type="entry name" value="Glrx-like"/>
    <property type="match status" value="1"/>
</dbReference>
<reference evidence="1 2" key="1">
    <citation type="submission" date="2019-08" db="EMBL/GenBank/DDBJ databases">
        <title>Deep-cultivation of Planctomycetes and their phenomic and genomic characterization uncovers novel biology.</title>
        <authorList>
            <person name="Wiegand S."/>
            <person name="Jogler M."/>
            <person name="Boedeker C."/>
            <person name="Pinto D."/>
            <person name="Vollmers J."/>
            <person name="Rivas-Marin E."/>
            <person name="Kohn T."/>
            <person name="Peeters S.H."/>
            <person name="Heuer A."/>
            <person name="Rast P."/>
            <person name="Oberbeckmann S."/>
            <person name="Bunk B."/>
            <person name="Jeske O."/>
            <person name="Meyerdierks A."/>
            <person name="Storesund J.E."/>
            <person name="Kallscheuer N."/>
            <person name="Luecker S."/>
            <person name="Lage O.M."/>
            <person name="Pohl T."/>
            <person name="Merkel B.J."/>
            <person name="Hornburger P."/>
            <person name="Mueller R.-W."/>
            <person name="Bruemmer F."/>
            <person name="Labrenz M."/>
            <person name="Spormann A.M."/>
            <person name="Op den Camp H."/>
            <person name="Overmann J."/>
            <person name="Amann R."/>
            <person name="Jetten M.S.M."/>
            <person name="Mascher T."/>
            <person name="Medema M.H."/>
            <person name="Devos D.P."/>
            <person name="Kaster A.-K."/>
            <person name="Ovreas L."/>
            <person name="Rohde M."/>
            <person name="Galperin M.Y."/>
            <person name="Jogler C."/>
        </authorList>
    </citation>
    <scope>NUCLEOTIDE SEQUENCE [LARGE SCALE GENOMIC DNA]</scope>
    <source>
        <strain evidence="1 2">OJF2</strain>
    </source>
</reference>
<keyword evidence="2" id="KW-1185">Reference proteome</keyword>
<dbReference type="EMBL" id="CP042997">
    <property type="protein sequence ID" value="QEH37548.1"/>
    <property type="molecule type" value="Genomic_DNA"/>
</dbReference>
<dbReference type="InterPro" id="IPR008554">
    <property type="entry name" value="Glutaredoxin-like"/>
</dbReference>
<gene>
    <name evidence="1" type="ORF">OJF2_61390</name>
</gene>
<organism evidence="1 2">
    <name type="scientific">Aquisphaera giovannonii</name>
    <dbReference type="NCBI Taxonomy" id="406548"/>
    <lineage>
        <taxon>Bacteria</taxon>
        <taxon>Pseudomonadati</taxon>
        <taxon>Planctomycetota</taxon>
        <taxon>Planctomycetia</taxon>
        <taxon>Isosphaerales</taxon>
        <taxon>Isosphaeraceae</taxon>
        <taxon>Aquisphaera</taxon>
    </lineage>
</organism>
<dbReference type="Gene3D" id="3.40.30.10">
    <property type="entry name" value="Glutaredoxin"/>
    <property type="match status" value="1"/>
</dbReference>
<dbReference type="SUPFAM" id="SSF52833">
    <property type="entry name" value="Thioredoxin-like"/>
    <property type="match status" value="1"/>
</dbReference>
<sequence length="100" mass="11302">MTSLLTRLFHPRRAQAAHLTFTVYTREQCCCCHKALDILRDRQARYGFAIDEVDVDGDPELVAKYGTEVPVVTLGGKLRFRGVVNPMLLDRLIAAEIRQA</sequence>
<dbReference type="AlphaFoldDB" id="A0A5B9WA89"/>
<evidence type="ECO:0000313" key="2">
    <source>
        <dbReference type="Proteomes" id="UP000324233"/>
    </source>
</evidence>